<sequence>SGDGFLIDDSDGGATRAMVRGEDVDGKRLFGDEGGKYANGYEKLKKFDKDGDGELKGDELKGLKMWVDNGDATLAGGELRTLDELGITKISVTMKMEKNSRGEDLMRSTFEQTGQTHVSEDVWFAKQ</sequence>
<reference evidence="1 2" key="1">
    <citation type="submission" date="2019-03" db="EMBL/GenBank/DDBJ databases">
        <title>Lake Tanganyika Metagenome-Assembled Genomes (MAGs).</title>
        <authorList>
            <person name="Tran P."/>
        </authorList>
    </citation>
    <scope>NUCLEOTIDE SEQUENCE [LARGE SCALE GENOMIC DNA]</scope>
    <source>
        <strain evidence="1">K_DeepCast_65m_m2_236</strain>
    </source>
</reference>
<organism evidence="1 2">
    <name type="scientific">Candidatus Tanganyikabacteria bacterium</name>
    <dbReference type="NCBI Taxonomy" id="2961651"/>
    <lineage>
        <taxon>Bacteria</taxon>
        <taxon>Bacillati</taxon>
        <taxon>Candidatus Sericytochromatia</taxon>
        <taxon>Candidatus Tanganyikabacteria</taxon>
    </lineage>
</organism>
<comment type="caution">
    <text evidence="1">The sequence shown here is derived from an EMBL/GenBank/DDBJ whole genome shotgun (WGS) entry which is preliminary data.</text>
</comment>
<dbReference type="Proteomes" id="UP000703893">
    <property type="component" value="Unassembled WGS sequence"/>
</dbReference>
<dbReference type="AlphaFoldDB" id="A0A937X562"/>
<proteinExistence type="predicted"/>
<dbReference type="EMBL" id="VGJX01000196">
    <property type="protein sequence ID" value="MBM3274379.1"/>
    <property type="molecule type" value="Genomic_DNA"/>
</dbReference>
<evidence type="ECO:0000313" key="2">
    <source>
        <dbReference type="Proteomes" id="UP000703893"/>
    </source>
</evidence>
<evidence type="ECO:0008006" key="3">
    <source>
        <dbReference type="Google" id="ProtNLM"/>
    </source>
</evidence>
<protein>
    <recommendedName>
        <fullName evidence="3">EF-hand domain-containing protein</fullName>
    </recommendedName>
</protein>
<name>A0A937X562_9BACT</name>
<gene>
    <name evidence="1" type="ORF">FJZ00_04460</name>
</gene>
<evidence type="ECO:0000313" key="1">
    <source>
        <dbReference type="EMBL" id="MBM3274379.1"/>
    </source>
</evidence>
<accession>A0A937X562</accession>
<feature type="non-terminal residue" evidence="1">
    <location>
        <position position="1"/>
    </location>
</feature>